<dbReference type="PANTHER" id="PTHR22677">
    <property type="entry name" value="ANKYRIN REPEAT DOMAIN-CONTAINING PROTEIN 60"/>
    <property type="match status" value="1"/>
</dbReference>
<evidence type="ECO:0000256" key="1">
    <source>
        <dbReference type="PROSITE-ProRule" id="PRU00023"/>
    </source>
</evidence>
<dbReference type="SUPFAM" id="SSF48403">
    <property type="entry name" value="Ankyrin repeat"/>
    <property type="match status" value="1"/>
</dbReference>
<dbReference type="EMBL" id="JAHWGI010001406">
    <property type="protein sequence ID" value="KAK3929879.1"/>
    <property type="molecule type" value="Genomic_DNA"/>
</dbReference>
<evidence type="ECO:0000313" key="4">
    <source>
        <dbReference type="EMBL" id="KAK3929879.1"/>
    </source>
</evidence>
<dbReference type="PRINTS" id="PR01415">
    <property type="entry name" value="ANKYRIN"/>
</dbReference>
<proteinExistence type="predicted"/>
<dbReference type="InterPro" id="IPR036770">
    <property type="entry name" value="Ankyrin_rpt-contain_sf"/>
</dbReference>
<dbReference type="SMART" id="SM00248">
    <property type="entry name" value="ANK"/>
    <property type="match status" value="3"/>
</dbReference>
<accession>A0AAE1GY02</accession>
<dbReference type="AlphaFoldDB" id="A0AAE1GY02"/>
<feature type="repeat" description="ANK" evidence="1">
    <location>
        <begin position="140"/>
        <end position="172"/>
    </location>
</feature>
<evidence type="ECO:0000313" key="5">
    <source>
        <dbReference type="Proteomes" id="UP001219518"/>
    </source>
</evidence>
<dbReference type="Pfam" id="PF12796">
    <property type="entry name" value="Ank_2"/>
    <property type="match status" value="1"/>
</dbReference>
<evidence type="ECO:0000313" key="3">
    <source>
        <dbReference type="EMBL" id="KAK3911381.1"/>
    </source>
</evidence>
<reference evidence="3" key="1">
    <citation type="submission" date="2021-07" db="EMBL/GenBank/DDBJ databases">
        <authorList>
            <person name="Catto M.A."/>
            <person name="Jacobson A."/>
            <person name="Kennedy G."/>
            <person name="Labadie P."/>
            <person name="Hunt B.G."/>
            <person name="Srinivasan R."/>
        </authorList>
    </citation>
    <scope>NUCLEOTIDE SEQUENCE</scope>
    <source>
        <strain evidence="3">PL_HMW_Pooled</strain>
        <tissue evidence="3">Head</tissue>
    </source>
</reference>
<dbReference type="Proteomes" id="UP001219518">
    <property type="component" value="Unassembled WGS sequence"/>
</dbReference>
<sequence length="417" mass="45484">MASVDSGVETGNESNDGPLDGTNEMSLVESESPSSLPQLHPLNGFEMTSCQLSPPSLHLKLPESPLPFGLWGNLPKRPNLLRLRKEKKYSFRGLGTKALHRIGLECQDERKLRVAVSSNNIELVQSFLFSGVSPNCIDSMGRSPLHLAACSGYADIVRLLLENGANPNQRDRLGNTPLHLAACTNNVVVVTLLLKAGTDVCSSDLRGRSPLQLAQSKLKLLQEHMAREGTVTIYVKQEGSRLAAQNKNIFSDIPVYDNSFVANQAQQIVEMITLFLQKRGQESEAELLSTFSSRLSLSETKEQVGIQVKDLLNSLSDLSLAGDGQTNNHSSGSSGSNCTTNNSLILYSSGKPLTSFPSPSFSTSSSNPGIFHRVQAGSDKRIFSRFLAEPSLSGRRRRSNLDTGCFLKRLNSYHRPL</sequence>
<organism evidence="3 5">
    <name type="scientific">Frankliniella fusca</name>
    <dbReference type="NCBI Taxonomy" id="407009"/>
    <lineage>
        <taxon>Eukaryota</taxon>
        <taxon>Metazoa</taxon>
        <taxon>Ecdysozoa</taxon>
        <taxon>Arthropoda</taxon>
        <taxon>Hexapoda</taxon>
        <taxon>Insecta</taxon>
        <taxon>Pterygota</taxon>
        <taxon>Neoptera</taxon>
        <taxon>Paraneoptera</taxon>
        <taxon>Thysanoptera</taxon>
        <taxon>Terebrantia</taxon>
        <taxon>Thripoidea</taxon>
        <taxon>Thripidae</taxon>
        <taxon>Frankliniella</taxon>
    </lineage>
</organism>
<dbReference type="PROSITE" id="PS50088">
    <property type="entry name" value="ANK_REPEAT"/>
    <property type="match status" value="2"/>
</dbReference>
<evidence type="ECO:0000256" key="2">
    <source>
        <dbReference type="SAM" id="MobiDB-lite"/>
    </source>
</evidence>
<reference evidence="3" key="2">
    <citation type="journal article" date="2023" name="BMC Genomics">
        <title>Pest status, molecular evolution, and epigenetic factors derived from the genome assembly of Frankliniella fusca, a thysanopteran phytovirus vector.</title>
        <authorList>
            <person name="Catto M.A."/>
            <person name="Labadie P.E."/>
            <person name="Jacobson A.L."/>
            <person name="Kennedy G.G."/>
            <person name="Srinivasan R."/>
            <person name="Hunt B.G."/>
        </authorList>
    </citation>
    <scope>NUCLEOTIDE SEQUENCE</scope>
    <source>
        <strain evidence="3">PL_HMW_Pooled</strain>
    </source>
</reference>
<dbReference type="InterPro" id="IPR039323">
    <property type="entry name" value="ANKRD_45/46/60"/>
</dbReference>
<keyword evidence="1" id="KW-0040">ANK repeat</keyword>
<name>A0AAE1GY02_9NEOP</name>
<dbReference type="PANTHER" id="PTHR22677:SF4">
    <property type="entry name" value="USHER SYNDROME TYPE-1G PROTEIN-LIKE PROTEIN"/>
    <property type="match status" value="1"/>
</dbReference>
<feature type="compositionally biased region" description="Low complexity" evidence="2">
    <location>
        <begin position="24"/>
        <end position="36"/>
    </location>
</feature>
<dbReference type="EMBL" id="JAHWGI010000263">
    <property type="protein sequence ID" value="KAK3911381.1"/>
    <property type="molecule type" value="Genomic_DNA"/>
</dbReference>
<feature type="region of interest" description="Disordered" evidence="2">
    <location>
        <begin position="1"/>
        <end position="36"/>
    </location>
</feature>
<dbReference type="InterPro" id="IPR002110">
    <property type="entry name" value="Ankyrin_rpt"/>
</dbReference>
<dbReference type="Gene3D" id="1.25.40.20">
    <property type="entry name" value="Ankyrin repeat-containing domain"/>
    <property type="match status" value="2"/>
</dbReference>
<keyword evidence="5" id="KW-1185">Reference proteome</keyword>
<gene>
    <name evidence="4" type="ORF">KUF71_020536</name>
    <name evidence="3" type="ORF">KUF71_021162</name>
</gene>
<protein>
    <submittedName>
        <fullName evidence="3">Ankyrin repeat domain-containing protein 54</fullName>
    </submittedName>
</protein>
<dbReference type="PROSITE" id="PS50297">
    <property type="entry name" value="ANK_REP_REGION"/>
    <property type="match status" value="2"/>
</dbReference>
<feature type="repeat" description="ANK" evidence="1">
    <location>
        <begin position="173"/>
        <end position="205"/>
    </location>
</feature>
<comment type="caution">
    <text evidence="3">The sequence shown here is derived from an EMBL/GenBank/DDBJ whole genome shotgun (WGS) entry which is preliminary data.</text>
</comment>